<feature type="compositionally biased region" description="Low complexity" evidence="5">
    <location>
        <begin position="368"/>
        <end position="391"/>
    </location>
</feature>
<evidence type="ECO:0000313" key="6">
    <source>
        <dbReference type="EMBL" id="CAD1848259.1"/>
    </source>
</evidence>
<dbReference type="GO" id="GO:0006888">
    <property type="term" value="P:endoplasmic reticulum to Golgi vesicle-mediated transport"/>
    <property type="evidence" value="ECO:0007669"/>
    <property type="project" value="TreeGrafter"/>
</dbReference>
<feature type="region of interest" description="Disordered" evidence="5">
    <location>
        <begin position="1"/>
        <end position="20"/>
    </location>
</feature>
<evidence type="ECO:0000256" key="3">
    <source>
        <dbReference type="ARBA" id="ARBA00023054"/>
    </source>
</evidence>
<evidence type="ECO:0000256" key="2">
    <source>
        <dbReference type="ARBA" id="ARBA00023034"/>
    </source>
</evidence>
<dbReference type="GO" id="GO:0005794">
    <property type="term" value="C:Golgi apparatus"/>
    <property type="evidence" value="ECO:0007669"/>
    <property type="project" value="UniProtKB-SubCell"/>
</dbReference>
<feature type="coiled-coil region" evidence="4">
    <location>
        <begin position="36"/>
        <end position="141"/>
    </location>
</feature>
<dbReference type="PANTHER" id="PTHR18921:SF2">
    <property type="entry name" value="THYROID RECEPTOR-INTERACTING PROTEIN 11"/>
    <property type="match status" value="1"/>
</dbReference>
<organism evidence="6">
    <name type="scientific">Ananas comosus var. bracteatus</name>
    <name type="common">red pineapple</name>
    <dbReference type="NCBI Taxonomy" id="296719"/>
    <lineage>
        <taxon>Eukaryota</taxon>
        <taxon>Viridiplantae</taxon>
        <taxon>Streptophyta</taxon>
        <taxon>Embryophyta</taxon>
        <taxon>Tracheophyta</taxon>
        <taxon>Spermatophyta</taxon>
        <taxon>Magnoliopsida</taxon>
        <taxon>Liliopsida</taxon>
        <taxon>Poales</taxon>
        <taxon>Bromeliaceae</taxon>
        <taxon>Bromelioideae</taxon>
        <taxon>Ananas</taxon>
    </lineage>
</organism>
<name>A0A6V7QYN4_ANACO</name>
<evidence type="ECO:0000256" key="4">
    <source>
        <dbReference type="SAM" id="Coils"/>
    </source>
</evidence>
<reference evidence="6" key="1">
    <citation type="submission" date="2020-07" db="EMBL/GenBank/DDBJ databases">
        <authorList>
            <person name="Lin J."/>
        </authorList>
    </citation>
    <scope>NUCLEOTIDE SEQUENCE</scope>
</reference>
<feature type="coiled-coil region" evidence="4">
    <location>
        <begin position="173"/>
        <end position="249"/>
    </location>
</feature>
<gene>
    <name evidence="6" type="ORF">CB5_LOCUS31470</name>
</gene>
<dbReference type="AlphaFoldDB" id="A0A6V7QYN4"/>
<protein>
    <recommendedName>
        <fullName evidence="7">Golgin candidate 4</fullName>
    </recommendedName>
</protein>
<feature type="region of interest" description="Disordered" evidence="5">
    <location>
        <begin position="360"/>
        <end position="391"/>
    </location>
</feature>
<evidence type="ECO:0000256" key="5">
    <source>
        <dbReference type="SAM" id="MobiDB-lite"/>
    </source>
</evidence>
<sequence>MTSTAGKKGDEAFDTQNEEPDWHNTNVLVIPTLKVKEEMSLTIHTLEEALKETRKERDKTLHQLDRLKQHLLDKEQEDSEKMDEDTKMIEELRANCEYQKNHILQLERALKQEIAKREDIKKLTNDELQKSNEIIHDLKQKLTSCMSALESKNIELVNLQTALGQYYAESEAKERLGRDLASAREELSKVSESLKVANQQLELSIKEKEEIAAKLSQSERILAEGRHSMQKLEEDNSRLRRALEQSMTTLNRMSLDSDNYVDRRIVIKLLVTYFQRNHSKEVLDLMVRMLGFSEEDKQRIGFAQHAAGKGVVRGVLGLPGRLVGGILGGHSQETSTKMPSENQSFADLWVDFLLKETEERERRESAEASRVSSNTQEKSTTSPSTSNASNLPLFIPQQTKHLALQNKANYSNTLTPNSRPCRLHPLRINRNEICSQDRLQDTRISAG</sequence>
<accession>A0A6V7QYN4</accession>
<dbReference type="GO" id="GO:0031267">
    <property type="term" value="F:small GTPase binding"/>
    <property type="evidence" value="ECO:0007669"/>
    <property type="project" value="TreeGrafter"/>
</dbReference>
<keyword evidence="3 4" id="KW-0175">Coiled coil</keyword>
<dbReference type="EMBL" id="CAJEUB010000075">
    <property type="protein sequence ID" value="CAD1848259.1"/>
    <property type="molecule type" value="Genomic_DNA"/>
</dbReference>
<evidence type="ECO:0000256" key="1">
    <source>
        <dbReference type="ARBA" id="ARBA00004555"/>
    </source>
</evidence>
<proteinExistence type="predicted"/>
<dbReference type="GO" id="GO:0007030">
    <property type="term" value="P:Golgi organization"/>
    <property type="evidence" value="ECO:0007669"/>
    <property type="project" value="TreeGrafter"/>
</dbReference>
<dbReference type="PANTHER" id="PTHR18921">
    <property type="entry name" value="MYOSIN HEAVY CHAIN - RELATED"/>
    <property type="match status" value="1"/>
</dbReference>
<comment type="subcellular location">
    <subcellularLocation>
        <location evidence="1">Golgi apparatus</location>
    </subcellularLocation>
</comment>
<keyword evidence="2" id="KW-0333">Golgi apparatus</keyword>
<evidence type="ECO:0008006" key="7">
    <source>
        <dbReference type="Google" id="ProtNLM"/>
    </source>
</evidence>